<keyword evidence="6 8" id="KW-1133">Transmembrane helix</keyword>
<name>A0A9D1LHS5_9BACT</name>
<evidence type="ECO:0000313" key="11">
    <source>
        <dbReference type="Proteomes" id="UP000824076"/>
    </source>
</evidence>
<proteinExistence type="inferred from homology"/>
<dbReference type="Gene3D" id="1.20.120.1780">
    <property type="entry name" value="UbiA prenyltransferase"/>
    <property type="match status" value="1"/>
</dbReference>
<reference evidence="10" key="1">
    <citation type="submission" date="2020-10" db="EMBL/GenBank/DDBJ databases">
        <authorList>
            <person name="Gilroy R."/>
        </authorList>
    </citation>
    <scope>NUCLEOTIDE SEQUENCE</scope>
    <source>
        <strain evidence="10">17073</strain>
    </source>
</reference>
<feature type="transmembrane region" description="Helical" evidence="8">
    <location>
        <begin position="93"/>
        <end position="110"/>
    </location>
</feature>
<feature type="transmembrane region" description="Helical" evidence="8">
    <location>
        <begin position="116"/>
        <end position="133"/>
    </location>
</feature>
<evidence type="ECO:0000256" key="8">
    <source>
        <dbReference type="HAMAP-Rule" id="MF_01937"/>
    </source>
</evidence>
<comment type="subcellular location">
    <subcellularLocation>
        <location evidence="8">Cell membrane</location>
        <topology evidence="8">Multi-pass membrane protein</topology>
    </subcellularLocation>
    <subcellularLocation>
        <location evidence="1">Membrane</location>
        <topology evidence="1">Multi-pass membrane protein</topology>
    </subcellularLocation>
</comment>
<comment type="catalytic activity">
    <reaction evidence="8">
        <text>an all-trans-polyprenyl diphosphate + 1,4-dihydroxy-2-naphthoate + H(+) = a 2-demethylmenaquinol + CO2 + diphosphate</text>
        <dbReference type="Rhea" id="RHEA:26478"/>
        <dbReference type="Rhea" id="RHEA-COMP:9563"/>
        <dbReference type="Rhea" id="RHEA-COMP:9564"/>
        <dbReference type="ChEBI" id="CHEBI:11173"/>
        <dbReference type="ChEBI" id="CHEBI:15378"/>
        <dbReference type="ChEBI" id="CHEBI:16526"/>
        <dbReference type="ChEBI" id="CHEBI:33019"/>
        <dbReference type="ChEBI" id="CHEBI:55437"/>
        <dbReference type="ChEBI" id="CHEBI:58914"/>
        <dbReference type="EC" id="2.5.1.74"/>
    </reaction>
</comment>
<evidence type="ECO:0000256" key="6">
    <source>
        <dbReference type="ARBA" id="ARBA00022989"/>
    </source>
</evidence>
<keyword evidence="7 8" id="KW-0472">Membrane</keyword>
<feature type="transmembrane region" description="Helical" evidence="8">
    <location>
        <begin position="38"/>
        <end position="58"/>
    </location>
</feature>
<dbReference type="CDD" id="cd13962">
    <property type="entry name" value="PT_UbiA_UBIAD1"/>
    <property type="match status" value="1"/>
</dbReference>
<dbReference type="EC" id="2.5.1.74" evidence="8 9"/>
<comment type="caution">
    <text evidence="10">The sequence shown here is derived from an EMBL/GenBank/DDBJ whole genome shotgun (WGS) entry which is preliminary data.</text>
</comment>
<dbReference type="InterPro" id="IPR004657">
    <property type="entry name" value="MenA"/>
</dbReference>
<dbReference type="Pfam" id="PF01040">
    <property type="entry name" value="UbiA"/>
    <property type="match status" value="1"/>
</dbReference>
<feature type="transmembrane region" description="Helical" evidence="8">
    <location>
        <begin position="12"/>
        <end position="32"/>
    </location>
</feature>
<keyword evidence="2 8" id="KW-0474">Menaquinone biosynthesis</keyword>
<dbReference type="HAMAP" id="MF_01937">
    <property type="entry name" value="MenA_1"/>
    <property type="match status" value="1"/>
</dbReference>
<gene>
    <name evidence="8 10" type="primary">menA</name>
    <name evidence="10" type="ORF">IAD18_06185</name>
</gene>
<evidence type="ECO:0000256" key="9">
    <source>
        <dbReference type="NCBIfam" id="TIGR00751"/>
    </source>
</evidence>
<dbReference type="GO" id="GO:0046428">
    <property type="term" value="F:1,4-dihydroxy-2-naphthoate polyprenyltransferase activity"/>
    <property type="evidence" value="ECO:0007669"/>
    <property type="project" value="UniProtKB-UniRule"/>
</dbReference>
<dbReference type="PANTHER" id="PTHR13929">
    <property type="entry name" value="1,4-DIHYDROXY-2-NAPHTHOATE OCTAPRENYLTRANSFERASE"/>
    <property type="match status" value="1"/>
</dbReference>
<dbReference type="PANTHER" id="PTHR13929:SF0">
    <property type="entry name" value="UBIA PRENYLTRANSFERASE DOMAIN-CONTAINING PROTEIN 1"/>
    <property type="match status" value="1"/>
</dbReference>
<reference evidence="10" key="2">
    <citation type="journal article" date="2021" name="PeerJ">
        <title>Extensive microbial diversity within the chicken gut microbiome revealed by metagenomics and culture.</title>
        <authorList>
            <person name="Gilroy R."/>
            <person name="Ravi A."/>
            <person name="Getino M."/>
            <person name="Pursley I."/>
            <person name="Horton D.L."/>
            <person name="Alikhan N.F."/>
            <person name="Baker D."/>
            <person name="Gharbi K."/>
            <person name="Hall N."/>
            <person name="Watson M."/>
            <person name="Adriaenssens E.M."/>
            <person name="Foster-Nyarko E."/>
            <person name="Jarju S."/>
            <person name="Secka A."/>
            <person name="Antonio M."/>
            <person name="Oren A."/>
            <person name="Chaudhuri R.R."/>
            <person name="La Ragione R."/>
            <person name="Hildebrand F."/>
            <person name="Pallen M.J."/>
        </authorList>
    </citation>
    <scope>NUCLEOTIDE SEQUENCE</scope>
    <source>
        <strain evidence="10">17073</strain>
    </source>
</reference>
<evidence type="ECO:0000256" key="3">
    <source>
        <dbReference type="ARBA" id="ARBA00022475"/>
    </source>
</evidence>
<dbReference type="EMBL" id="DVMS01000175">
    <property type="protein sequence ID" value="HIU39236.1"/>
    <property type="molecule type" value="Genomic_DNA"/>
</dbReference>
<dbReference type="InterPro" id="IPR000537">
    <property type="entry name" value="UbiA_prenyltransferase"/>
</dbReference>
<evidence type="ECO:0000256" key="5">
    <source>
        <dbReference type="ARBA" id="ARBA00022692"/>
    </source>
</evidence>
<sequence length="290" mass="31189">MAKVKCWVESMRLRTLPVSTSGVVVACGYACAHESFRWVPAVLCLVFAVLAQIASNFANEYFDFKNGLDKKGRAGFRRGVTEGDISPDAMKKAVVLVLAAACAVGCGLIPFGGWKLIPVGALIAVFALAYSAGPYPLSRIGLGDVAVLVFFGLVPVCLTFYLQTGYVSADVVRGSIAIGLLGVNVLVVNNYRDVDDDRQAGKRTTVVRFGRPVAAWAYLLFGFVGVALTFDLWAARWWWGIVPAVYLCLHVGVWAKMRKRSGSALNPLLGATARNMLLYTFLLLGAAILG</sequence>
<comment type="function">
    <text evidence="8">Conversion of 1,4-dihydroxy-2-naphthoate (DHNA) to demethylmenaquinone (DMK).</text>
</comment>
<organism evidence="10 11">
    <name type="scientific">Candidatus Limisoma intestinavium</name>
    <dbReference type="NCBI Taxonomy" id="2840856"/>
    <lineage>
        <taxon>Bacteria</taxon>
        <taxon>Pseudomonadati</taxon>
        <taxon>Bacteroidota</taxon>
        <taxon>Bacteroidia</taxon>
        <taxon>Bacteroidales</taxon>
        <taxon>Candidatus Limisoma</taxon>
    </lineage>
</organism>
<dbReference type="Proteomes" id="UP000824076">
    <property type="component" value="Unassembled WGS sequence"/>
</dbReference>
<keyword evidence="5 8" id="KW-0812">Transmembrane</keyword>
<dbReference type="GO" id="GO:0009234">
    <property type="term" value="P:menaquinone biosynthetic process"/>
    <property type="evidence" value="ECO:0007669"/>
    <property type="project" value="UniProtKB-UniRule"/>
</dbReference>
<dbReference type="GO" id="GO:0042371">
    <property type="term" value="P:vitamin K biosynthetic process"/>
    <property type="evidence" value="ECO:0007669"/>
    <property type="project" value="TreeGrafter"/>
</dbReference>
<evidence type="ECO:0000256" key="1">
    <source>
        <dbReference type="ARBA" id="ARBA00004141"/>
    </source>
</evidence>
<feature type="transmembrane region" description="Helical" evidence="8">
    <location>
        <begin position="213"/>
        <end position="230"/>
    </location>
</feature>
<dbReference type="InterPro" id="IPR026046">
    <property type="entry name" value="UBIAD1"/>
</dbReference>
<evidence type="ECO:0000256" key="2">
    <source>
        <dbReference type="ARBA" id="ARBA00022428"/>
    </source>
</evidence>
<comment type="similarity">
    <text evidence="8">Belongs to the MenA family. Type 1 subfamily.</text>
</comment>
<dbReference type="NCBIfam" id="TIGR00751">
    <property type="entry name" value="menA"/>
    <property type="match status" value="1"/>
</dbReference>
<dbReference type="AlphaFoldDB" id="A0A9D1LHS5"/>
<evidence type="ECO:0000313" key="10">
    <source>
        <dbReference type="EMBL" id="HIU39236.1"/>
    </source>
</evidence>
<feature type="transmembrane region" description="Helical" evidence="8">
    <location>
        <begin position="145"/>
        <end position="162"/>
    </location>
</feature>
<keyword evidence="3 8" id="KW-1003">Cell membrane</keyword>
<evidence type="ECO:0000256" key="4">
    <source>
        <dbReference type="ARBA" id="ARBA00022679"/>
    </source>
</evidence>
<dbReference type="PIRSF" id="PIRSF005355">
    <property type="entry name" value="UBIAD1"/>
    <property type="match status" value="1"/>
</dbReference>
<dbReference type="GO" id="GO:0005886">
    <property type="term" value="C:plasma membrane"/>
    <property type="evidence" value="ECO:0007669"/>
    <property type="project" value="UniProtKB-SubCell"/>
</dbReference>
<feature type="transmembrane region" description="Helical" evidence="8">
    <location>
        <begin position="174"/>
        <end position="192"/>
    </location>
</feature>
<feature type="transmembrane region" description="Helical" evidence="8">
    <location>
        <begin position="267"/>
        <end position="289"/>
    </location>
</feature>
<feature type="transmembrane region" description="Helical" evidence="8">
    <location>
        <begin position="236"/>
        <end position="255"/>
    </location>
</feature>
<evidence type="ECO:0000256" key="7">
    <source>
        <dbReference type="ARBA" id="ARBA00023136"/>
    </source>
</evidence>
<protein>
    <recommendedName>
        <fullName evidence="8 9">1,4-dihydroxy-2-naphthoate octaprenyltransferase</fullName>
        <shortName evidence="8">DHNA-octaprenyltransferase</shortName>
        <ecNumber evidence="8 9">2.5.1.74</ecNumber>
    </recommendedName>
</protein>
<comment type="pathway">
    <text evidence="8">Quinol/quinone metabolism; menaquinone biosynthesis; menaquinol from 1,4-dihydroxy-2-naphthoate: step 1/2.</text>
</comment>
<accession>A0A9D1LHS5</accession>
<keyword evidence="4 8" id="KW-0808">Transferase</keyword>
<dbReference type="PROSITE" id="PS51257">
    <property type="entry name" value="PROKAR_LIPOPROTEIN"/>
    <property type="match status" value="1"/>
</dbReference>
<dbReference type="Gene3D" id="1.10.357.140">
    <property type="entry name" value="UbiA prenyltransferase"/>
    <property type="match status" value="1"/>
</dbReference>
<dbReference type="InterPro" id="IPR044878">
    <property type="entry name" value="UbiA_sf"/>
</dbReference>